<accession>A0ABN2YB70</accession>
<protein>
    <recommendedName>
        <fullName evidence="1">Glycosyltransferase 61 catalytic domain-containing protein</fullName>
    </recommendedName>
</protein>
<comment type="caution">
    <text evidence="2">The sequence shown here is derived from an EMBL/GenBank/DDBJ whole genome shotgun (WGS) entry which is preliminary data.</text>
</comment>
<dbReference type="InterPro" id="IPR049625">
    <property type="entry name" value="Glyco_transf_61_cat"/>
</dbReference>
<gene>
    <name evidence="2" type="ORF">GCM10009843_21280</name>
</gene>
<evidence type="ECO:0000313" key="2">
    <source>
        <dbReference type="EMBL" id="GAA2124494.1"/>
    </source>
</evidence>
<evidence type="ECO:0000313" key="3">
    <source>
        <dbReference type="Proteomes" id="UP001500575"/>
    </source>
</evidence>
<dbReference type="Proteomes" id="UP001500575">
    <property type="component" value="Unassembled WGS sequence"/>
</dbReference>
<reference evidence="2 3" key="1">
    <citation type="journal article" date="2019" name="Int. J. Syst. Evol. Microbiol.">
        <title>The Global Catalogue of Microorganisms (GCM) 10K type strain sequencing project: providing services to taxonomists for standard genome sequencing and annotation.</title>
        <authorList>
            <consortium name="The Broad Institute Genomics Platform"/>
            <consortium name="The Broad Institute Genome Sequencing Center for Infectious Disease"/>
            <person name="Wu L."/>
            <person name="Ma J."/>
        </authorList>
    </citation>
    <scope>NUCLEOTIDE SEQUENCE [LARGE SCALE GENOMIC DNA]</scope>
    <source>
        <strain evidence="2 3">JCM 16021</strain>
    </source>
</reference>
<sequence length="339" mass="37103">MDESGWHRAEFPESPRGSVACKQVPTATLTTVTRGPLGAVRRPTGFFTGAVYDADGRLVRRSQRLGGLGGAQRVAADANRLGPLTVEPERLAGHWMYGGHWFRHFGHFFTETITTLWPEPPADCDGLVFHAYYRETPPPDSWQPDLLELAGYGGLPIRLVQHTPMVVEQLTVPSRPVVLNGWAHPEAALVWDRVVTAAGGPATGTERLFLSRSKFEAEGGNPIREARTSAEWNAGLDAAFTERGFEVVHPQDLSVRDQVRLVAGAGMLAGSAGTALHLAAFGPGGRRVLEVGDARLPESMNPMQRVINAARDHEQAFVPYGDIDDLRRRLDLLLQRAQR</sequence>
<evidence type="ECO:0000259" key="1">
    <source>
        <dbReference type="Pfam" id="PF04577"/>
    </source>
</evidence>
<dbReference type="Pfam" id="PF04577">
    <property type="entry name" value="Glyco_transf_61"/>
    <property type="match status" value="1"/>
</dbReference>
<keyword evidence="3" id="KW-1185">Reference proteome</keyword>
<organism evidence="2 3">
    <name type="scientific">Nocardioides bigeumensis</name>
    <dbReference type="NCBI Taxonomy" id="433657"/>
    <lineage>
        <taxon>Bacteria</taxon>
        <taxon>Bacillati</taxon>
        <taxon>Actinomycetota</taxon>
        <taxon>Actinomycetes</taxon>
        <taxon>Propionibacteriales</taxon>
        <taxon>Nocardioidaceae</taxon>
        <taxon>Nocardioides</taxon>
    </lineage>
</organism>
<feature type="domain" description="Glycosyltransferase 61 catalytic" evidence="1">
    <location>
        <begin position="105"/>
        <end position="288"/>
    </location>
</feature>
<dbReference type="EMBL" id="BAAAQQ010000011">
    <property type="protein sequence ID" value="GAA2124494.1"/>
    <property type="molecule type" value="Genomic_DNA"/>
</dbReference>
<dbReference type="RefSeq" id="WP_344303690.1">
    <property type="nucleotide sequence ID" value="NZ_BAAAQQ010000011.1"/>
</dbReference>
<name>A0ABN2YB70_9ACTN</name>
<proteinExistence type="predicted"/>